<dbReference type="EMBL" id="MU154686">
    <property type="protein sequence ID" value="KAF9489036.1"/>
    <property type="molecule type" value="Genomic_DNA"/>
</dbReference>
<feature type="transmembrane region" description="Helical" evidence="2">
    <location>
        <begin position="161"/>
        <end position="181"/>
    </location>
</feature>
<evidence type="ECO:0000313" key="4">
    <source>
        <dbReference type="Proteomes" id="UP000807025"/>
    </source>
</evidence>
<protein>
    <submittedName>
        <fullName evidence="3">Uncharacterized protein</fullName>
    </submittedName>
</protein>
<keyword evidence="2" id="KW-0812">Transmembrane</keyword>
<dbReference type="AlphaFoldDB" id="A0A9P6D1Q1"/>
<dbReference type="Proteomes" id="UP000807025">
    <property type="component" value="Unassembled WGS sequence"/>
</dbReference>
<dbReference type="OrthoDB" id="3267806at2759"/>
<evidence type="ECO:0000313" key="3">
    <source>
        <dbReference type="EMBL" id="KAF9489036.1"/>
    </source>
</evidence>
<feature type="transmembrane region" description="Helical" evidence="2">
    <location>
        <begin position="201"/>
        <end position="226"/>
    </location>
</feature>
<evidence type="ECO:0000256" key="2">
    <source>
        <dbReference type="SAM" id="Phobius"/>
    </source>
</evidence>
<feature type="compositionally biased region" description="Low complexity" evidence="1">
    <location>
        <begin position="262"/>
        <end position="280"/>
    </location>
</feature>
<keyword evidence="2" id="KW-0472">Membrane</keyword>
<proteinExistence type="predicted"/>
<feature type="transmembrane region" description="Helical" evidence="2">
    <location>
        <begin position="38"/>
        <end position="55"/>
    </location>
</feature>
<feature type="transmembrane region" description="Helical" evidence="2">
    <location>
        <begin position="232"/>
        <end position="252"/>
    </location>
</feature>
<evidence type="ECO:0000256" key="1">
    <source>
        <dbReference type="SAM" id="MobiDB-lite"/>
    </source>
</evidence>
<feature type="transmembrane region" description="Helical" evidence="2">
    <location>
        <begin position="67"/>
        <end position="86"/>
    </location>
</feature>
<accession>A0A9P6D1Q1</accession>
<feature type="region of interest" description="Disordered" evidence="1">
    <location>
        <begin position="262"/>
        <end position="308"/>
    </location>
</feature>
<feature type="compositionally biased region" description="Polar residues" evidence="1">
    <location>
        <begin position="297"/>
        <end position="308"/>
    </location>
</feature>
<sequence>MSDPSTAGNDSPGASIALPPEILLLERADFVGVGMSQMLYGITIVLFFRCLIALLGRRRGATYNPILAGYTFLLFSFNTVFVAMNMHNSRLAYTDHDDFPGGPALFTLSRYSMAIAVVPNAAFILSNWPADGLLVGNLAESALDSASLWTSVTVDFGLPHFSISASLNVLLTLLILLRLWFHNRSMKQTASMSASRSAIPYASIISMLVESSALYAVTSLLFIGSYGAGSNISALFLPILGQTQVIAPLLIISRVARQRAFGSTPSSSSGGKPSPSSPGSELTRFTIGSIPTEETLKFTSPGTNKEEV</sequence>
<organism evidence="3 4">
    <name type="scientific">Pleurotus eryngii</name>
    <name type="common">Boletus of the steppes</name>
    <dbReference type="NCBI Taxonomy" id="5323"/>
    <lineage>
        <taxon>Eukaryota</taxon>
        <taxon>Fungi</taxon>
        <taxon>Dikarya</taxon>
        <taxon>Basidiomycota</taxon>
        <taxon>Agaricomycotina</taxon>
        <taxon>Agaricomycetes</taxon>
        <taxon>Agaricomycetidae</taxon>
        <taxon>Agaricales</taxon>
        <taxon>Pleurotineae</taxon>
        <taxon>Pleurotaceae</taxon>
        <taxon>Pleurotus</taxon>
    </lineage>
</organism>
<keyword evidence="2" id="KW-1133">Transmembrane helix</keyword>
<comment type="caution">
    <text evidence="3">The sequence shown here is derived from an EMBL/GenBank/DDBJ whole genome shotgun (WGS) entry which is preliminary data.</text>
</comment>
<gene>
    <name evidence="3" type="ORF">BDN71DRAFT_1512520</name>
</gene>
<reference evidence="3" key="1">
    <citation type="submission" date="2020-11" db="EMBL/GenBank/DDBJ databases">
        <authorList>
            <consortium name="DOE Joint Genome Institute"/>
            <person name="Ahrendt S."/>
            <person name="Riley R."/>
            <person name="Andreopoulos W."/>
            <person name="Labutti K."/>
            <person name="Pangilinan J."/>
            <person name="Ruiz-Duenas F.J."/>
            <person name="Barrasa J.M."/>
            <person name="Sanchez-Garcia M."/>
            <person name="Camarero S."/>
            <person name="Miyauchi S."/>
            <person name="Serrano A."/>
            <person name="Linde D."/>
            <person name="Babiker R."/>
            <person name="Drula E."/>
            <person name="Ayuso-Fernandez I."/>
            <person name="Pacheco R."/>
            <person name="Padilla G."/>
            <person name="Ferreira P."/>
            <person name="Barriuso J."/>
            <person name="Kellner H."/>
            <person name="Castanera R."/>
            <person name="Alfaro M."/>
            <person name="Ramirez L."/>
            <person name="Pisabarro A.G."/>
            <person name="Kuo A."/>
            <person name="Tritt A."/>
            <person name="Lipzen A."/>
            <person name="He G."/>
            <person name="Yan M."/>
            <person name="Ng V."/>
            <person name="Cullen D."/>
            <person name="Martin F."/>
            <person name="Rosso M.-N."/>
            <person name="Henrissat B."/>
            <person name="Hibbett D."/>
            <person name="Martinez A.T."/>
            <person name="Grigoriev I.V."/>
        </authorList>
    </citation>
    <scope>NUCLEOTIDE SEQUENCE</scope>
    <source>
        <strain evidence="3">ATCC 90797</strain>
    </source>
</reference>
<keyword evidence="4" id="KW-1185">Reference proteome</keyword>
<name>A0A9P6D1Q1_PLEER</name>